<evidence type="ECO:0000256" key="3">
    <source>
        <dbReference type="ARBA" id="ARBA00022692"/>
    </source>
</evidence>
<evidence type="ECO:0000259" key="7">
    <source>
        <dbReference type="Pfam" id="PF12698"/>
    </source>
</evidence>
<evidence type="ECO:0000256" key="1">
    <source>
        <dbReference type="ARBA" id="ARBA00004651"/>
    </source>
</evidence>
<comment type="subcellular location">
    <subcellularLocation>
        <location evidence="1">Cell membrane</location>
        <topology evidence="1">Multi-pass membrane protein</topology>
    </subcellularLocation>
</comment>
<evidence type="ECO:0000313" key="8">
    <source>
        <dbReference type="EMBL" id="MDY0408625.1"/>
    </source>
</evidence>
<feature type="transmembrane region" description="Helical" evidence="6">
    <location>
        <begin position="315"/>
        <end position="332"/>
    </location>
</feature>
<organism evidence="8 9">
    <name type="scientific">Paracerasibacillus soli</name>
    <dbReference type="NCBI Taxonomy" id="480284"/>
    <lineage>
        <taxon>Bacteria</taxon>
        <taxon>Bacillati</taxon>
        <taxon>Bacillota</taxon>
        <taxon>Bacilli</taxon>
        <taxon>Bacillales</taxon>
        <taxon>Bacillaceae</taxon>
        <taxon>Paracerasibacillus</taxon>
    </lineage>
</organism>
<feature type="domain" description="ABC-2 type transporter transmembrane" evidence="7">
    <location>
        <begin position="4"/>
        <end position="332"/>
    </location>
</feature>
<comment type="caution">
    <text evidence="8">The sequence shown here is derived from an EMBL/GenBank/DDBJ whole genome shotgun (WGS) entry which is preliminary data.</text>
</comment>
<dbReference type="EMBL" id="JAWDIQ010000001">
    <property type="protein sequence ID" value="MDY0408625.1"/>
    <property type="molecule type" value="Genomic_DNA"/>
</dbReference>
<keyword evidence="5 6" id="KW-0472">Membrane</keyword>
<accession>A0ABU5CT81</accession>
<feature type="transmembrane region" description="Helical" evidence="6">
    <location>
        <begin position="189"/>
        <end position="213"/>
    </location>
</feature>
<feature type="transmembrane region" description="Helical" evidence="6">
    <location>
        <begin position="256"/>
        <end position="281"/>
    </location>
</feature>
<keyword evidence="4 6" id="KW-1133">Transmembrane helix</keyword>
<dbReference type="Proteomes" id="UP001275315">
    <property type="component" value="Unassembled WGS sequence"/>
</dbReference>
<evidence type="ECO:0000256" key="6">
    <source>
        <dbReference type="SAM" id="Phobius"/>
    </source>
</evidence>
<name>A0ABU5CT81_9BACI</name>
<proteinExistence type="predicted"/>
<keyword evidence="3 6" id="KW-0812">Transmembrane</keyword>
<reference evidence="8 9" key="1">
    <citation type="submission" date="2023-10" db="EMBL/GenBank/DDBJ databases">
        <title>Virgibacillus soli CC-YMP-6 genome.</title>
        <authorList>
            <person name="Miliotis G."/>
            <person name="Sengupta P."/>
            <person name="Hameed A."/>
            <person name="Chuvochina M."/>
            <person name="Mcdonagh F."/>
            <person name="Simpson A.C."/>
            <person name="Singh N.K."/>
            <person name="Rekha P.D."/>
            <person name="Raman K."/>
            <person name="Hugenholtz P."/>
            <person name="Venkateswaran K."/>
        </authorList>
    </citation>
    <scope>NUCLEOTIDE SEQUENCE [LARGE SCALE GENOMIC DNA]</scope>
    <source>
        <strain evidence="8 9">CC-YMP-6</strain>
    </source>
</reference>
<evidence type="ECO:0000256" key="5">
    <source>
        <dbReference type="ARBA" id="ARBA00023136"/>
    </source>
</evidence>
<dbReference type="InterPro" id="IPR013525">
    <property type="entry name" value="ABC2_TM"/>
</dbReference>
<keyword evidence="2" id="KW-1003">Cell membrane</keyword>
<keyword evidence="9" id="KW-1185">Reference proteome</keyword>
<evidence type="ECO:0000256" key="4">
    <source>
        <dbReference type="ARBA" id="ARBA00022989"/>
    </source>
</evidence>
<feature type="transmembrane region" description="Helical" evidence="6">
    <location>
        <begin position="143"/>
        <end position="168"/>
    </location>
</feature>
<evidence type="ECO:0000313" key="9">
    <source>
        <dbReference type="Proteomes" id="UP001275315"/>
    </source>
</evidence>
<feature type="transmembrane region" description="Helical" evidence="6">
    <location>
        <begin position="225"/>
        <end position="249"/>
    </location>
</feature>
<evidence type="ECO:0000256" key="2">
    <source>
        <dbReference type="ARBA" id="ARBA00022475"/>
    </source>
</evidence>
<sequence length="338" mass="38296">MVIDMMEDASQLGDYIHMTALSEKEAKEGIRSNTLSAYVVFPDNFTESLYKGKSVALSIVGNPKQPIESMMINELVGSIARHIRTSQANILTIYDYATEMGISAERRHAMLFEQFTKFLMFTIGKDNVITEEKLINQASASPIHYYSVASLFIVITVWFFSIYSLLSRETPIQISRRMTLYGVTLTEQILARILTSLTVVGTLIILTLFLLIYGMKLELEIHNAIHVFFILLIFGAIFLFILAIINTLIHTSKFRILVQAAMMIGIILLSGAIIPTIYFPLSLQKYSSFLFSTEALQAIMDIIMNQGNQFDYNKLVITLIVSFFIFIAISIWKGRVFK</sequence>
<dbReference type="PANTHER" id="PTHR30294:SF29">
    <property type="entry name" value="MULTIDRUG ABC TRANSPORTER PERMEASE YBHS-RELATED"/>
    <property type="match status" value="1"/>
</dbReference>
<gene>
    <name evidence="8" type="ORF">RWD45_08740</name>
</gene>
<dbReference type="Gene3D" id="3.40.1710.10">
    <property type="entry name" value="abc type-2 transporter like domain"/>
    <property type="match status" value="1"/>
</dbReference>
<dbReference type="InterPro" id="IPR051449">
    <property type="entry name" value="ABC-2_transporter_component"/>
</dbReference>
<protein>
    <submittedName>
        <fullName evidence="8">ABC transporter permease</fullName>
    </submittedName>
</protein>
<dbReference type="PANTHER" id="PTHR30294">
    <property type="entry name" value="MEMBRANE COMPONENT OF ABC TRANSPORTER YHHJ-RELATED"/>
    <property type="match status" value="1"/>
</dbReference>
<dbReference type="RefSeq" id="WP_320379342.1">
    <property type="nucleotide sequence ID" value="NZ_JAWDIQ010000001.1"/>
</dbReference>
<dbReference type="Pfam" id="PF12698">
    <property type="entry name" value="ABC2_membrane_3"/>
    <property type="match status" value="1"/>
</dbReference>